<keyword evidence="2" id="KW-1133">Transmembrane helix</keyword>
<dbReference type="RefSeq" id="WP_062097507.1">
    <property type="nucleotide sequence ID" value="NZ_CP014574.1"/>
</dbReference>
<evidence type="ECO:0000313" key="3">
    <source>
        <dbReference type="EMBL" id="UYV96563.1"/>
    </source>
</evidence>
<proteinExistence type="predicted"/>
<reference evidence="3" key="1">
    <citation type="submission" date="2022-07" db="EMBL/GenBank/DDBJ databases">
        <authorList>
            <person name="Wu T."/>
        </authorList>
    </citation>
    <scope>NUCLEOTIDE SEQUENCE</scope>
    <source>
        <strain evidence="3">SD-1</strain>
    </source>
</reference>
<name>A0AAX3EF46_PAEUR</name>
<keyword evidence="2" id="KW-0472">Membrane</keyword>
<accession>A0AAX3EF46</accession>
<evidence type="ECO:0008006" key="5">
    <source>
        <dbReference type="Google" id="ProtNLM"/>
    </source>
</evidence>
<organism evidence="3 4">
    <name type="scientific">Paenarthrobacter ureafaciens</name>
    <dbReference type="NCBI Taxonomy" id="37931"/>
    <lineage>
        <taxon>Bacteria</taxon>
        <taxon>Bacillati</taxon>
        <taxon>Actinomycetota</taxon>
        <taxon>Actinomycetes</taxon>
        <taxon>Micrococcales</taxon>
        <taxon>Micrococcaceae</taxon>
        <taxon>Paenarthrobacter</taxon>
    </lineage>
</organism>
<feature type="transmembrane region" description="Helical" evidence="2">
    <location>
        <begin position="92"/>
        <end position="113"/>
    </location>
</feature>
<dbReference type="Proteomes" id="UP001163293">
    <property type="component" value="Chromosome"/>
</dbReference>
<sequence length="129" mass="13773">MSTNQPGDARPAGPLPKEALPQETRPTEPIARPRLEEIPLTPHLEPTYRIEQNDDEPKQARIGTVVWGLIVIALAALLLVSTMGWIVLDGTYVLIGLMIGAGAALVVGGLVAAGRGSKQVTKQHQQGRL</sequence>
<evidence type="ECO:0000313" key="4">
    <source>
        <dbReference type="Proteomes" id="UP001163293"/>
    </source>
</evidence>
<dbReference type="AlphaFoldDB" id="A0AAX3EF46"/>
<dbReference type="GeneID" id="79883987"/>
<feature type="compositionally biased region" description="Basic and acidic residues" evidence="1">
    <location>
        <begin position="46"/>
        <end position="55"/>
    </location>
</feature>
<feature type="region of interest" description="Disordered" evidence="1">
    <location>
        <begin position="1"/>
        <end position="55"/>
    </location>
</feature>
<protein>
    <recommendedName>
        <fullName evidence="5">DUF2530 domain-containing protein</fullName>
    </recommendedName>
</protein>
<gene>
    <name evidence="3" type="ORF">NL394_16110</name>
</gene>
<dbReference type="EMBL" id="CP101185">
    <property type="protein sequence ID" value="UYV96563.1"/>
    <property type="molecule type" value="Genomic_DNA"/>
</dbReference>
<keyword evidence="2" id="KW-0812">Transmembrane</keyword>
<keyword evidence="4" id="KW-1185">Reference proteome</keyword>
<evidence type="ECO:0000256" key="1">
    <source>
        <dbReference type="SAM" id="MobiDB-lite"/>
    </source>
</evidence>
<evidence type="ECO:0000256" key="2">
    <source>
        <dbReference type="SAM" id="Phobius"/>
    </source>
</evidence>
<feature type="transmembrane region" description="Helical" evidence="2">
    <location>
        <begin position="65"/>
        <end position="86"/>
    </location>
</feature>